<dbReference type="GO" id="GO:0006605">
    <property type="term" value="P:protein targeting"/>
    <property type="evidence" value="ECO:0007669"/>
    <property type="project" value="InterPro"/>
</dbReference>
<dbReference type="Proteomes" id="UP001056012">
    <property type="component" value="Chromosome 8"/>
</dbReference>
<dbReference type="GO" id="GO:0008320">
    <property type="term" value="F:protein transmembrane transporter activity"/>
    <property type="evidence" value="ECO:0007669"/>
    <property type="project" value="InterPro"/>
</dbReference>
<comment type="subcellular location">
    <subcellularLocation>
        <location evidence="1">Endoplasmic reticulum membrane</location>
        <topology evidence="1">Single-pass membrane protein</topology>
    </subcellularLocation>
</comment>
<dbReference type="Gene3D" id="1.20.5.820">
    <property type="entry name" value="Preprotein translocase SecE subunit"/>
    <property type="match status" value="1"/>
</dbReference>
<keyword evidence="6" id="KW-0653">Protein transport</keyword>
<dbReference type="HAMAP" id="MF_00422">
    <property type="entry name" value="SecE"/>
    <property type="match status" value="1"/>
</dbReference>
<dbReference type="VEuPathDB" id="FungiDB:yc1106_10029"/>
<name>A0A9Q8ZIE3_CURCL</name>
<dbReference type="Pfam" id="PF00584">
    <property type="entry name" value="SecE"/>
    <property type="match status" value="1"/>
</dbReference>
<accession>A0A9Q8ZIE3</accession>
<keyword evidence="4 10" id="KW-0812">Transmembrane</keyword>
<dbReference type="AlphaFoldDB" id="A0A9Q8ZIE3"/>
<dbReference type="PANTHER" id="PTHR12309">
    <property type="entry name" value="SEC61 GAMMA SUBUNIT"/>
    <property type="match status" value="1"/>
</dbReference>
<evidence type="ECO:0000313" key="11">
    <source>
        <dbReference type="EMBL" id="USP82755.1"/>
    </source>
</evidence>
<dbReference type="InterPro" id="IPR001901">
    <property type="entry name" value="Translocase_SecE/Sec61-g"/>
</dbReference>
<evidence type="ECO:0000256" key="2">
    <source>
        <dbReference type="ARBA" id="ARBA00008274"/>
    </source>
</evidence>
<sequence length="174" mass="18641">MSGLAARNRDEDRRIRAVSARARIGVRDEDVDCDARAPAASVDTSVLGGRRPLFAFSARPDCRPPSGNLAAATLKSRPLPSTTLGIPPNGPLESISPLHTSTSVAMENVKEFADMPAEFLKEGTLFMNRCTKPDKKEFIRISQAVGIGFLIMGVIGYVVKLVHIPVNNILVGGS</sequence>
<comment type="similarity">
    <text evidence="2">Belongs to the SecE/SEC61-gamma family.</text>
</comment>
<dbReference type="EMBL" id="CP089281">
    <property type="protein sequence ID" value="USP82755.1"/>
    <property type="molecule type" value="Genomic_DNA"/>
</dbReference>
<evidence type="ECO:0000256" key="7">
    <source>
        <dbReference type="ARBA" id="ARBA00022989"/>
    </source>
</evidence>
<keyword evidence="7 10" id="KW-1133">Transmembrane helix</keyword>
<evidence type="ECO:0000256" key="10">
    <source>
        <dbReference type="SAM" id="Phobius"/>
    </source>
</evidence>
<evidence type="ECO:0000256" key="9">
    <source>
        <dbReference type="ARBA" id="ARBA00023136"/>
    </source>
</evidence>
<evidence type="ECO:0000256" key="5">
    <source>
        <dbReference type="ARBA" id="ARBA00022824"/>
    </source>
</evidence>
<reference evidence="11" key="1">
    <citation type="submission" date="2021-12" db="EMBL/GenBank/DDBJ databases">
        <title>Curvularia clavata genome.</title>
        <authorList>
            <person name="Cao Y."/>
        </authorList>
    </citation>
    <scope>NUCLEOTIDE SEQUENCE</scope>
    <source>
        <strain evidence="11">Yc1106</strain>
    </source>
</reference>
<evidence type="ECO:0000256" key="8">
    <source>
        <dbReference type="ARBA" id="ARBA00023010"/>
    </source>
</evidence>
<keyword evidence="3" id="KW-0813">Transport</keyword>
<evidence type="ECO:0000256" key="3">
    <source>
        <dbReference type="ARBA" id="ARBA00022448"/>
    </source>
</evidence>
<dbReference type="PROSITE" id="PS01067">
    <property type="entry name" value="SECE_SEC61G"/>
    <property type="match status" value="1"/>
</dbReference>
<dbReference type="OrthoDB" id="2401875at2759"/>
<dbReference type="GO" id="GO:0006886">
    <property type="term" value="P:intracellular protein transport"/>
    <property type="evidence" value="ECO:0007669"/>
    <property type="project" value="InterPro"/>
</dbReference>
<keyword evidence="5" id="KW-0256">Endoplasmic reticulum</keyword>
<dbReference type="NCBIfam" id="TIGR00327">
    <property type="entry name" value="secE_euk_arch"/>
    <property type="match status" value="1"/>
</dbReference>
<gene>
    <name evidence="11" type="ORF">yc1106_10029</name>
</gene>
<proteinExistence type="inferred from homology"/>
<organism evidence="11 12">
    <name type="scientific">Curvularia clavata</name>
    <dbReference type="NCBI Taxonomy" id="95742"/>
    <lineage>
        <taxon>Eukaryota</taxon>
        <taxon>Fungi</taxon>
        <taxon>Dikarya</taxon>
        <taxon>Ascomycota</taxon>
        <taxon>Pezizomycotina</taxon>
        <taxon>Dothideomycetes</taxon>
        <taxon>Pleosporomycetidae</taxon>
        <taxon>Pleosporales</taxon>
        <taxon>Pleosporineae</taxon>
        <taxon>Pleosporaceae</taxon>
        <taxon>Curvularia</taxon>
    </lineage>
</organism>
<feature type="transmembrane region" description="Helical" evidence="10">
    <location>
        <begin position="138"/>
        <end position="159"/>
    </location>
</feature>
<evidence type="ECO:0000313" key="12">
    <source>
        <dbReference type="Proteomes" id="UP001056012"/>
    </source>
</evidence>
<keyword evidence="8" id="KW-0811">Translocation</keyword>
<dbReference type="SUPFAM" id="SSF103456">
    <property type="entry name" value="Preprotein translocase SecE subunit"/>
    <property type="match status" value="1"/>
</dbReference>
<keyword evidence="12" id="KW-1185">Reference proteome</keyword>
<dbReference type="GO" id="GO:0005789">
    <property type="term" value="C:endoplasmic reticulum membrane"/>
    <property type="evidence" value="ECO:0007669"/>
    <property type="project" value="UniProtKB-SubCell"/>
</dbReference>
<dbReference type="InterPro" id="IPR023391">
    <property type="entry name" value="Prot_translocase_SecE_dom_sf"/>
</dbReference>
<evidence type="ECO:0000256" key="4">
    <source>
        <dbReference type="ARBA" id="ARBA00022692"/>
    </source>
</evidence>
<evidence type="ECO:0000256" key="1">
    <source>
        <dbReference type="ARBA" id="ARBA00004389"/>
    </source>
</evidence>
<dbReference type="InterPro" id="IPR008158">
    <property type="entry name" value="Translocase_Sec61-g"/>
</dbReference>
<protein>
    <submittedName>
        <fullName evidence="11">Transporter sec61 subunit gamma</fullName>
    </submittedName>
</protein>
<evidence type="ECO:0000256" key="6">
    <source>
        <dbReference type="ARBA" id="ARBA00022927"/>
    </source>
</evidence>
<keyword evidence="9 10" id="KW-0472">Membrane</keyword>